<dbReference type="Proteomes" id="UP000018291">
    <property type="component" value="Unassembled WGS sequence"/>
</dbReference>
<dbReference type="InterPro" id="IPR012337">
    <property type="entry name" value="RNaseH-like_sf"/>
</dbReference>
<dbReference type="PANTHER" id="PTHR46889:SF4">
    <property type="entry name" value="TRANSPOSASE INSO FOR INSERTION SEQUENCE ELEMENT IS911B-RELATED"/>
    <property type="match status" value="1"/>
</dbReference>
<dbReference type="SUPFAM" id="SSF46689">
    <property type="entry name" value="Homeodomain-like"/>
    <property type="match status" value="1"/>
</dbReference>
<dbReference type="GO" id="GO:0015074">
    <property type="term" value="P:DNA integration"/>
    <property type="evidence" value="ECO:0007669"/>
    <property type="project" value="InterPro"/>
</dbReference>
<gene>
    <name evidence="2" type="ORF">BN381_220012</name>
</gene>
<comment type="caution">
    <text evidence="2">The sequence shown here is derived from an EMBL/GenBank/DDBJ whole genome shotgun (WGS) entry which is preliminary data.</text>
</comment>
<dbReference type="PROSITE" id="PS50994">
    <property type="entry name" value="INTEGRASE"/>
    <property type="match status" value="1"/>
</dbReference>
<dbReference type="PANTHER" id="PTHR46889">
    <property type="entry name" value="TRANSPOSASE INSF FOR INSERTION SEQUENCE IS3B-RELATED"/>
    <property type="match status" value="1"/>
</dbReference>
<dbReference type="InterPro" id="IPR001584">
    <property type="entry name" value="Integrase_cat-core"/>
</dbReference>
<dbReference type="EMBL" id="CANL01000015">
    <property type="protein sequence ID" value="CCM63438.1"/>
    <property type="molecule type" value="Genomic_DNA"/>
</dbReference>
<dbReference type="HOGENOM" id="CLU_775752_0_0_11"/>
<evidence type="ECO:0000259" key="1">
    <source>
        <dbReference type="PROSITE" id="PS50994"/>
    </source>
</evidence>
<evidence type="ECO:0000313" key="2">
    <source>
        <dbReference type="EMBL" id="CCM63438.1"/>
    </source>
</evidence>
<proteinExistence type="predicted"/>
<dbReference type="InterPro" id="IPR050900">
    <property type="entry name" value="Transposase_IS3/IS150/IS904"/>
</dbReference>
<dbReference type="InterPro" id="IPR036397">
    <property type="entry name" value="RNaseH_sf"/>
</dbReference>
<dbReference type="STRING" id="1229780.BN381_220012"/>
<dbReference type="eggNOG" id="COG2801">
    <property type="taxonomic scope" value="Bacteria"/>
</dbReference>
<feature type="domain" description="Integrase catalytic" evidence="1">
    <location>
        <begin position="144"/>
        <end position="324"/>
    </location>
</feature>
<accession>R4YYJ1</accession>
<reference evidence="2 3" key="1">
    <citation type="journal article" date="2013" name="ISME J.">
        <title>Metabolic model for the filamentous 'Candidatus Microthrix parvicella' based on genomic and metagenomic analyses.</title>
        <authorList>
            <person name="Jon McIlroy S."/>
            <person name="Kristiansen R."/>
            <person name="Albertsen M."/>
            <person name="Michael Karst S."/>
            <person name="Rossetti S."/>
            <person name="Lund Nielsen J."/>
            <person name="Tandoi V."/>
            <person name="James Seviour R."/>
            <person name="Nielsen P.H."/>
        </authorList>
    </citation>
    <scope>NUCLEOTIDE SEQUENCE [LARGE SCALE GENOMIC DNA]</scope>
    <source>
        <strain evidence="2 3">RN1</strain>
    </source>
</reference>
<sequence>MGLSGRVPRRIDAATKHALLGLVDGAVDGGWTNRAACRYLEVSPRRVERWRGRLASGATLDNLAPGGNPVHGLTPAEEAEIVAVFDEWADIDRSHRKIAHRGSWLGRFWADPSTVRRVLERNDLRFRRPKREGRSKRRPWPDWAEEKPNRIWIYDTTHWTKAGAATTVISDVISRKWVADITSADETSVEVQAVFHRALIAEGLDELIEAANPEGTAWDPESDDTPVLLVMSDNGPQMTSGSTKEFMALAWLATHYGRPGTPTDQAWIESLFGHLKGEHPHLESIEDIDVLRAELEIRRTQYNEVRLHAGIGYVTPDQEHRGEGQAIRAARKQGLTDARHRRIAYHQNNQPRGPRNAD</sequence>
<dbReference type="Pfam" id="PF13683">
    <property type="entry name" value="rve_3"/>
    <property type="match status" value="1"/>
</dbReference>
<protein>
    <submittedName>
        <fullName evidence="2">Integrase catalytic region</fullName>
    </submittedName>
</protein>
<dbReference type="InterPro" id="IPR009057">
    <property type="entry name" value="Homeodomain-like_sf"/>
</dbReference>
<dbReference type="SUPFAM" id="SSF53098">
    <property type="entry name" value="Ribonuclease H-like"/>
    <property type="match status" value="1"/>
</dbReference>
<dbReference type="Gene3D" id="3.30.420.10">
    <property type="entry name" value="Ribonuclease H-like superfamily/Ribonuclease H"/>
    <property type="match status" value="1"/>
</dbReference>
<name>R4YYJ1_9ACTN</name>
<evidence type="ECO:0000313" key="3">
    <source>
        <dbReference type="Proteomes" id="UP000018291"/>
    </source>
</evidence>
<dbReference type="AlphaFoldDB" id="R4YYJ1"/>
<dbReference type="GO" id="GO:0003676">
    <property type="term" value="F:nucleic acid binding"/>
    <property type="evidence" value="ECO:0007669"/>
    <property type="project" value="InterPro"/>
</dbReference>
<organism evidence="2 3">
    <name type="scientific">Candidatus Neomicrothrix parvicella RN1</name>
    <dbReference type="NCBI Taxonomy" id="1229780"/>
    <lineage>
        <taxon>Bacteria</taxon>
        <taxon>Bacillati</taxon>
        <taxon>Actinomycetota</taxon>
        <taxon>Acidimicrobiia</taxon>
        <taxon>Acidimicrobiales</taxon>
        <taxon>Microthrixaceae</taxon>
        <taxon>Candidatus Neomicrothrix</taxon>
    </lineage>
</organism>
<keyword evidence="3" id="KW-1185">Reference proteome</keyword>